<dbReference type="GO" id="GO:0006508">
    <property type="term" value="P:proteolysis"/>
    <property type="evidence" value="ECO:0007669"/>
    <property type="project" value="UniProtKB-KW"/>
</dbReference>
<keyword evidence="5" id="KW-0378">Hydrolase</keyword>
<keyword evidence="4" id="KW-0732">Signal</keyword>
<dbReference type="Pfam" id="PF08139">
    <property type="entry name" value="LPAM_1"/>
    <property type="match status" value="1"/>
</dbReference>
<comment type="similarity">
    <text evidence="1">Belongs to the peptidase C40 family.</text>
</comment>
<comment type="caution">
    <text evidence="9">The sequence shown here is derived from an EMBL/GenBank/DDBJ whole genome shotgun (WGS) entry which is preliminary data.</text>
</comment>
<dbReference type="InterPro" id="IPR052062">
    <property type="entry name" value="Murein_DD/LD_carboxypeptidase"/>
</dbReference>
<evidence type="ECO:0000256" key="2">
    <source>
        <dbReference type="ARBA" id="ARBA00017922"/>
    </source>
</evidence>
<evidence type="ECO:0000256" key="4">
    <source>
        <dbReference type="ARBA" id="ARBA00022729"/>
    </source>
</evidence>
<dbReference type="PANTHER" id="PTHR47360:SF1">
    <property type="entry name" value="ENDOPEPTIDASE NLPC-RELATED"/>
    <property type="match status" value="1"/>
</dbReference>
<feature type="transmembrane region" description="Helical" evidence="7">
    <location>
        <begin position="21"/>
        <end position="41"/>
    </location>
</feature>
<keyword evidence="7" id="KW-0812">Transmembrane</keyword>
<protein>
    <recommendedName>
        <fullName evidence="2">Type IV secretion system putative lipoprotein virB7</fullName>
    </recommendedName>
</protein>
<accession>A0A612BE06</accession>
<dbReference type="PROSITE" id="PS51935">
    <property type="entry name" value="NLPC_P60"/>
    <property type="match status" value="1"/>
</dbReference>
<dbReference type="Gene3D" id="3.90.1720.10">
    <property type="entry name" value="endopeptidase domain like (from Nostoc punctiforme)"/>
    <property type="match status" value="1"/>
</dbReference>
<dbReference type="Proteomes" id="UP000535305">
    <property type="component" value="Unassembled WGS sequence"/>
</dbReference>
<dbReference type="PANTHER" id="PTHR47360">
    <property type="entry name" value="MUREIN DD-ENDOPEPTIDASE MEPS/MUREIN LD-CARBOXYPEPTIDASE"/>
    <property type="match status" value="1"/>
</dbReference>
<evidence type="ECO:0000256" key="3">
    <source>
        <dbReference type="ARBA" id="ARBA00022670"/>
    </source>
</evidence>
<evidence type="ECO:0000259" key="8">
    <source>
        <dbReference type="PROSITE" id="PS51935"/>
    </source>
</evidence>
<evidence type="ECO:0000256" key="7">
    <source>
        <dbReference type="SAM" id="Phobius"/>
    </source>
</evidence>
<evidence type="ECO:0000313" key="10">
    <source>
        <dbReference type="Proteomes" id="UP000535305"/>
    </source>
</evidence>
<proteinExistence type="inferred from homology"/>
<dbReference type="InterPro" id="IPR012640">
    <property type="entry name" value="Membr_lipoprot_lipid_attach_CS"/>
</dbReference>
<feature type="domain" description="NlpC/P60" evidence="8">
    <location>
        <begin position="51"/>
        <end position="173"/>
    </location>
</feature>
<evidence type="ECO:0000256" key="1">
    <source>
        <dbReference type="ARBA" id="ARBA00007074"/>
    </source>
</evidence>
<reference evidence="9 10" key="1">
    <citation type="submission" date="2018-06" db="EMBL/GenBank/DDBJ databases">
        <authorList>
            <consortium name="PulseNet: The National Subtyping Network for Foodborne Disease Surveillance"/>
            <person name="Tarr C.L."/>
            <person name="Trees E."/>
            <person name="Katz L.S."/>
            <person name="Carleton-Romer H.A."/>
            <person name="Stroika S."/>
            <person name="Kucerova Z."/>
            <person name="Roache K.F."/>
            <person name="Sabol A.L."/>
            <person name="Besser J."/>
            <person name="Gerner-Smidt P."/>
        </authorList>
    </citation>
    <scope>NUCLEOTIDE SEQUENCE [LARGE SCALE GENOMIC DNA]</scope>
    <source>
        <strain evidence="9 10">PNUSAC003104</strain>
    </source>
</reference>
<dbReference type="InterPro" id="IPR038765">
    <property type="entry name" value="Papain-like_cys_pep_sf"/>
</dbReference>
<dbReference type="InterPro" id="IPR000064">
    <property type="entry name" value="NLP_P60_dom"/>
</dbReference>
<dbReference type="Pfam" id="PF00877">
    <property type="entry name" value="NLPC_P60"/>
    <property type="match status" value="1"/>
</dbReference>
<dbReference type="AlphaFoldDB" id="A0A612BE06"/>
<dbReference type="SUPFAM" id="SSF54001">
    <property type="entry name" value="Cysteine proteinases"/>
    <property type="match status" value="1"/>
</dbReference>
<gene>
    <name evidence="9" type="ORF">CT510_03100</name>
</gene>
<evidence type="ECO:0000313" key="9">
    <source>
        <dbReference type="EMBL" id="EAJ1621642.1"/>
    </source>
</evidence>
<sequence>MLWDFGLCLFEIFCEGLMKKYIFGIFVIFLLSGCSFLPQSLNFYKPSYSQNATEERLRSASRKWQKTPYVLGGTSRRGADCSGFTQTLMREFGIMLPRTTKTQMASGIKVSKAKLRAGDLVFFKTGRGPNGLHVGIYLSRNEFVHLSTKGGSKIVSLNNAYWKSRYLGARRYMK</sequence>
<keyword evidence="7" id="KW-1133">Transmembrane helix</keyword>
<name>A0A612BE06_CAMUP</name>
<evidence type="ECO:0000256" key="5">
    <source>
        <dbReference type="ARBA" id="ARBA00022801"/>
    </source>
</evidence>
<dbReference type="GO" id="GO:0008234">
    <property type="term" value="F:cysteine-type peptidase activity"/>
    <property type="evidence" value="ECO:0007669"/>
    <property type="project" value="UniProtKB-KW"/>
</dbReference>
<organism evidence="9 10">
    <name type="scientific">Campylobacter upsaliensis</name>
    <dbReference type="NCBI Taxonomy" id="28080"/>
    <lineage>
        <taxon>Bacteria</taxon>
        <taxon>Pseudomonadati</taxon>
        <taxon>Campylobacterota</taxon>
        <taxon>Epsilonproteobacteria</taxon>
        <taxon>Campylobacterales</taxon>
        <taxon>Campylobacteraceae</taxon>
        <taxon>Campylobacter</taxon>
    </lineage>
</organism>
<keyword evidence="6" id="KW-0788">Thiol protease</keyword>
<dbReference type="EMBL" id="AABVLA010000009">
    <property type="protein sequence ID" value="EAJ1621642.1"/>
    <property type="molecule type" value="Genomic_DNA"/>
</dbReference>
<keyword evidence="3" id="KW-0645">Protease</keyword>
<evidence type="ECO:0000256" key="6">
    <source>
        <dbReference type="ARBA" id="ARBA00022807"/>
    </source>
</evidence>
<keyword evidence="7" id="KW-0472">Membrane</keyword>
<keyword evidence="10" id="KW-1185">Reference proteome</keyword>